<keyword evidence="6" id="KW-1185">Reference proteome</keyword>
<dbReference type="GeneID" id="7448839"/>
<feature type="repeat" description="RCC1" evidence="2">
    <location>
        <begin position="386"/>
        <end position="426"/>
    </location>
</feature>
<evidence type="ECO:0000259" key="4">
    <source>
        <dbReference type="Pfam" id="PF25390"/>
    </source>
</evidence>
<evidence type="ECO:0000256" key="2">
    <source>
        <dbReference type="PROSITE-ProRule" id="PRU00235"/>
    </source>
</evidence>
<dbReference type="EMBL" id="CM000641">
    <property type="protein sequence ID" value="EED93398.1"/>
    <property type="molecule type" value="Genomic_DNA"/>
</dbReference>
<dbReference type="Proteomes" id="UP000001449">
    <property type="component" value="Chromosome 4"/>
</dbReference>
<feature type="compositionally biased region" description="Low complexity" evidence="3">
    <location>
        <begin position="23"/>
        <end position="37"/>
    </location>
</feature>
<dbReference type="PANTHER" id="PTHR22870">
    <property type="entry name" value="REGULATOR OF CHROMOSOME CONDENSATION"/>
    <property type="match status" value="1"/>
</dbReference>
<feature type="compositionally biased region" description="Pro residues" evidence="3">
    <location>
        <begin position="40"/>
        <end position="50"/>
    </location>
</feature>
<dbReference type="InParanoid" id="B8BZS6"/>
<dbReference type="InterPro" id="IPR058923">
    <property type="entry name" value="RCC1-like_dom"/>
</dbReference>
<dbReference type="InterPro" id="IPR051210">
    <property type="entry name" value="Ub_ligase/GEF_domain"/>
</dbReference>
<dbReference type="Pfam" id="PF00415">
    <property type="entry name" value="RCC1"/>
    <property type="match status" value="1"/>
</dbReference>
<evidence type="ECO:0000256" key="3">
    <source>
        <dbReference type="SAM" id="MobiDB-lite"/>
    </source>
</evidence>
<feature type="repeat" description="RCC1" evidence="2">
    <location>
        <begin position="327"/>
        <end position="385"/>
    </location>
</feature>
<dbReference type="InterPro" id="IPR009091">
    <property type="entry name" value="RCC1/BLIP-II"/>
</dbReference>
<dbReference type="PANTHER" id="PTHR22870:SF408">
    <property type="entry name" value="OS09G0560450 PROTEIN"/>
    <property type="match status" value="1"/>
</dbReference>
<dbReference type="HOGENOM" id="CLU_048369_0_0_1"/>
<dbReference type="PROSITE" id="PS50012">
    <property type="entry name" value="RCC1_3"/>
    <property type="match status" value="5"/>
</dbReference>
<feature type="repeat" description="RCC1" evidence="2">
    <location>
        <begin position="275"/>
        <end position="326"/>
    </location>
</feature>
<gene>
    <name evidence="5" type="ORF">THAPSDRAFT_4612</name>
</gene>
<reference evidence="5 6" key="1">
    <citation type="journal article" date="2004" name="Science">
        <title>The genome of the diatom Thalassiosira pseudonana: ecology, evolution, and metabolism.</title>
        <authorList>
            <person name="Armbrust E.V."/>
            <person name="Berges J.A."/>
            <person name="Bowler C."/>
            <person name="Green B.R."/>
            <person name="Martinez D."/>
            <person name="Putnam N.H."/>
            <person name="Zhou S."/>
            <person name="Allen A.E."/>
            <person name="Apt K.E."/>
            <person name="Bechner M."/>
            <person name="Brzezinski M.A."/>
            <person name="Chaal B.K."/>
            <person name="Chiovitti A."/>
            <person name="Davis A.K."/>
            <person name="Demarest M.S."/>
            <person name="Detter J.C."/>
            <person name="Glavina T."/>
            <person name="Goodstein D."/>
            <person name="Hadi M.Z."/>
            <person name="Hellsten U."/>
            <person name="Hildebrand M."/>
            <person name="Jenkins B.D."/>
            <person name="Jurka J."/>
            <person name="Kapitonov V.V."/>
            <person name="Kroger N."/>
            <person name="Lau W.W."/>
            <person name="Lane T.W."/>
            <person name="Larimer F.W."/>
            <person name="Lippmeier J.C."/>
            <person name="Lucas S."/>
            <person name="Medina M."/>
            <person name="Montsant A."/>
            <person name="Obornik M."/>
            <person name="Parker M.S."/>
            <person name="Palenik B."/>
            <person name="Pazour G.J."/>
            <person name="Richardson P.M."/>
            <person name="Rynearson T.A."/>
            <person name="Saito M.A."/>
            <person name="Schwartz D.C."/>
            <person name="Thamatrakoln K."/>
            <person name="Valentin K."/>
            <person name="Vardi A."/>
            <person name="Wilkerson F.P."/>
            <person name="Rokhsar D.S."/>
        </authorList>
    </citation>
    <scope>NUCLEOTIDE SEQUENCE [LARGE SCALE GENOMIC DNA]</scope>
    <source>
        <strain evidence="5 6">CCMP1335</strain>
    </source>
</reference>
<protein>
    <recommendedName>
        <fullName evidence="4">RCC1-like domain-containing protein</fullName>
    </recommendedName>
</protein>
<dbReference type="Pfam" id="PF25390">
    <property type="entry name" value="WD40_RLD"/>
    <property type="match status" value="1"/>
</dbReference>
<evidence type="ECO:0000313" key="5">
    <source>
        <dbReference type="EMBL" id="EED93398.1"/>
    </source>
</evidence>
<dbReference type="RefSeq" id="XP_002289861.1">
    <property type="nucleotide sequence ID" value="XM_002289825.1"/>
</dbReference>
<dbReference type="FunCoup" id="B8BZS6">
    <property type="interactions" value="71"/>
</dbReference>
<dbReference type="Gene3D" id="2.130.10.30">
    <property type="entry name" value="Regulator of chromosome condensation 1/beta-lactamase-inhibitor protein II"/>
    <property type="match status" value="3"/>
</dbReference>
<dbReference type="AlphaFoldDB" id="B8BZS6"/>
<reference evidence="5 6" key="2">
    <citation type="journal article" date="2008" name="Nature">
        <title>The Phaeodactylum genome reveals the evolutionary history of diatom genomes.</title>
        <authorList>
            <person name="Bowler C."/>
            <person name="Allen A.E."/>
            <person name="Badger J.H."/>
            <person name="Grimwood J."/>
            <person name="Jabbari K."/>
            <person name="Kuo A."/>
            <person name="Maheswari U."/>
            <person name="Martens C."/>
            <person name="Maumus F."/>
            <person name="Otillar R.P."/>
            <person name="Rayko E."/>
            <person name="Salamov A."/>
            <person name="Vandepoele K."/>
            <person name="Beszteri B."/>
            <person name="Gruber A."/>
            <person name="Heijde M."/>
            <person name="Katinka M."/>
            <person name="Mock T."/>
            <person name="Valentin K."/>
            <person name="Verret F."/>
            <person name="Berges J.A."/>
            <person name="Brownlee C."/>
            <person name="Cadoret J.P."/>
            <person name="Chiovitti A."/>
            <person name="Choi C.J."/>
            <person name="Coesel S."/>
            <person name="De Martino A."/>
            <person name="Detter J.C."/>
            <person name="Durkin C."/>
            <person name="Falciatore A."/>
            <person name="Fournet J."/>
            <person name="Haruta M."/>
            <person name="Huysman M.J."/>
            <person name="Jenkins B.D."/>
            <person name="Jiroutova K."/>
            <person name="Jorgensen R.E."/>
            <person name="Joubert Y."/>
            <person name="Kaplan A."/>
            <person name="Kroger N."/>
            <person name="Kroth P.G."/>
            <person name="La Roche J."/>
            <person name="Lindquist E."/>
            <person name="Lommer M."/>
            <person name="Martin-Jezequel V."/>
            <person name="Lopez P.J."/>
            <person name="Lucas S."/>
            <person name="Mangogna M."/>
            <person name="McGinnis K."/>
            <person name="Medlin L.K."/>
            <person name="Montsant A."/>
            <person name="Oudot-Le Secq M.P."/>
            <person name="Napoli C."/>
            <person name="Obornik M."/>
            <person name="Parker M.S."/>
            <person name="Petit J.L."/>
            <person name="Porcel B.M."/>
            <person name="Poulsen N."/>
            <person name="Robison M."/>
            <person name="Rychlewski L."/>
            <person name="Rynearson T.A."/>
            <person name="Schmutz J."/>
            <person name="Shapiro H."/>
            <person name="Siaut M."/>
            <person name="Stanley M."/>
            <person name="Sussman M.R."/>
            <person name="Taylor A.R."/>
            <person name="Vardi A."/>
            <person name="von Dassow P."/>
            <person name="Vyverman W."/>
            <person name="Willis A."/>
            <person name="Wyrwicz L.S."/>
            <person name="Rokhsar D.S."/>
            <person name="Weissenbach J."/>
            <person name="Armbrust E.V."/>
            <person name="Green B.R."/>
            <person name="Van de Peer Y."/>
            <person name="Grigoriev I.V."/>
        </authorList>
    </citation>
    <scope>NUCLEOTIDE SEQUENCE [LARGE SCALE GENOMIC DNA]</scope>
    <source>
        <strain evidence="5 6">CCMP1335</strain>
    </source>
</reference>
<keyword evidence="1" id="KW-0677">Repeat</keyword>
<dbReference type="PRINTS" id="PR00633">
    <property type="entry name" value="RCCNDNSATION"/>
</dbReference>
<evidence type="ECO:0000313" key="6">
    <source>
        <dbReference type="Proteomes" id="UP000001449"/>
    </source>
</evidence>
<feature type="domain" description="RCC1-like" evidence="4">
    <location>
        <begin position="115"/>
        <end position="396"/>
    </location>
</feature>
<sequence length="482" mass="51180">MLSLHTARRVLYVNSKPSAITSTIRSSSRSLSSATITDDAPPPPHQPAPSNPAHNVYMWGTSKKGTIPLNLLDASAASSSAGGMFSGDEKVIDHPMRLNLNEGALQSFLTDDGSDGKDEVALDKIFCGASGTAVVLDDGRCFIMGSNKNGELGTTRERFLPLFLYPSTHRLLFLMPSSDSIGDIKETTKPIHLAIPDPVAKASLGPNFSALLTTTGDIYSFGYGGSRVNGMGCLGQGSMDSKPTPTLVESLIEDGCLAADVQVGEYSMTVLTTEGEVLTCGSGSYGRLGNLETVDQLYLEPVEMMGAEEVVQIAGGFAFNLALNKAGILHAWGRNNEGQLGTGMGLAVDMYAMESIPRPIEGDLEGRKVTRVAAGHTHAACVTSNGELFTWGMNLTHEPKLESNLLHTRIVDVQCGQNYTLALDEEGRIYSMGKGKAGVLGLASTKATAYPIRVEGIPNEERVVSMSCGWSHVACITELKTL</sequence>
<feature type="repeat" description="RCC1" evidence="2">
    <location>
        <begin position="427"/>
        <end position="479"/>
    </location>
</feature>
<dbReference type="SUPFAM" id="SSF50985">
    <property type="entry name" value="RCC1/BLIP-II"/>
    <property type="match status" value="2"/>
</dbReference>
<dbReference type="eggNOG" id="KOG1426">
    <property type="taxonomic scope" value="Eukaryota"/>
</dbReference>
<dbReference type="KEGG" id="tps:THAPSDRAFT_4612"/>
<dbReference type="InterPro" id="IPR000408">
    <property type="entry name" value="Reg_chr_condens"/>
</dbReference>
<name>B8BZS6_THAPS</name>
<proteinExistence type="predicted"/>
<evidence type="ECO:0000256" key="1">
    <source>
        <dbReference type="ARBA" id="ARBA00022737"/>
    </source>
</evidence>
<accession>B8BZS6</accession>
<dbReference type="PaxDb" id="35128-Thaps4612"/>
<feature type="region of interest" description="Disordered" evidence="3">
    <location>
        <begin position="23"/>
        <end position="54"/>
    </location>
</feature>
<organism evidence="5 6">
    <name type="scientific">Thalassiosira pseudonana</name>
    <name type="common">Marine diatom</name>
    <name type="synonym">Cyclotella nana</name>
    <dbReference type="NCBI Taxonomy" id="35128"/>
    <lineage>
        <taxon>Eukaryota</taxon>
        <taxon>Sar</taxon>
        <taxon>Stramenopiles</taxon>
        <taxon>Ochrophyta</taxon>
        <taxon>Bacillariophyta</taxon>
        <taxon>Coscinodiscophyceae</taxon>
        <taxon>Thalassiosirophycidae</taxon>
        <taxon>Thalassiosirales</taxon>
        <taxon>Thalassiosiraceae</taxon>
        <taxon>Thalassiosira</taxon>
    </lineage>
</organism>
<dbReference type="OMA" id="GININPY"/>
<dbReference type="STRING" id="35128.B8BZS6"/>
<feature type="repeat" description="RCC1" evidence="2">
    <location>
        <begin position="216"/>
        <end position="274"/>
    </location>
</feature>